<reference evidence="1" key="3">
    <citation type="submission" date="2022-06" db="UniProtKB">
        <authorList>
            <consortium name="EnsemblPlants"/>
        </authorList>
    </citation>
    <scope>IDENTIFICATION</scope>
</reference>
<organism evidence="1 2">
    <name type="scientific">Triticum urartu</name>
    <name type="common">Red wild einkorn</name>
    <name type="synonym">Crithodium urartu</name>
    <dbReference type="NCBI Taxonomy" id="4572"/>
    <lineage>
        <taxon>Eukaryota</taxon>
        <taxon>Viridiplantae</taxon>
        <taxon>Streptophyta</taxon>
        <taxon>Embryophyta</taxon>
        <taxon>Tracheophyta</taxon>
        <taxon>Spermatophyta</taxon>
        <taxon>Magnoliopsida</taxon>
        <taxon>Liliopsida</taxon>
        <taxon>Poales</taxon>
        <taxon>Poaceae</taxon>
        <taxon>BOP clade</taxon>
        <taxon>Pooideae</taxon>
        <taxon>Triticodae</taxon>
        <taxon>Triticeae</taxon>
        <taxon>Triticinae</taxon>
        <taxon>Triticum</taxon>
    </lineage>
</organism>
<proteinExistence type="predicted"/>
<protein>
    <submittedName>
        <fullName evidence="1">Uncharacterized protein</fullName>
    </submittedName>
</protein>
<dbReference type="AlphaFoldDB" id="A0A8R7UWY7"/>
<accession>A0A8R7UWY7</accession>
<reference evidence="1" key="2">
    <citation type="submission" date="2018-03" db="EMBL/GenBank/DDBJ databases">
        <title>The Triticum urartu genome reveals the dynamic nature of wheat genome evolution.</title>
        <authorList>
            <person name="Ling H."/>
            <person name="Ma B."/>
            <person name="Shi X."/>
            <person name="Liu H."/>
            <person name="Dong L."/>
            <person name="Sun H."/>
            <person name="Cao Y."/>
            <person name="Gao Q."/>
            <person name="Zheng S."/>
            <person name="Li Y."/>
            <person name="Yu Y."/>
            <person name="Du H."/>
            <person name="Qi M."/>
            <person name="Li Y."/>
            <person name="Yu H."/>
            <person name="Cui Y."/>
            <person name="Wang N."/>
            <person name="Chen C."/>
            <person name="Wu H."/>
            <person name="Zhao Y."/>
            <person name="Zhang J."/>
            <person name="Li Y."/>
            <person name="Zhou W."/>
            <person name="Zhang B."/>
            <person name="Hu W."/>
            <person name="Eijk M."/>
            <person name="Tang J."/>
            <person name="Witsenboer H."/>
            <person name="Zhao S."/>
            <person name="Li Z."/>
            <person name="Zhang A."/>
            <person name="Wang D."/>
            <person name="Liang C."/>
        </authorList>
    </citation>
    <scope>NUCLEOTIDE SEQUENCE [LARGE SCALE GENOMIC DNA]</scope>
    <source>
        <strain evidence="1">cv. G1812</strain>
    </source>
</reference>
<evidence type="ECO:0000313" key="1">
    <source>
        <dbReference type="EnsemblPlants" id="TuG1812G0600003481.01.T04"/>
    </source>
</evidence>
<name>A0A8R7UWY7_TRIUA</name>
<dbReference type="Proteomes" id="UP000015106">
    <property type="component" value="Chromosome 6"/>
</dbReference>
<keyword evidence="2" id="KW-1185">Reference proteome</keyword>
<reference evidence="2" key="1">
    <citation type="journal article" date="2013" name="Nature">
        <title>Draft genome of the wheat A-genome progenitor Triticum urartu.</title>
        <authorList>
            <person name="Ling H.Q."/>
            <person name="Zhao S."/>
            <person name="Liu D."/>
            <person name="Wang J."/>
            <person name="Sun H."/>
            <person name="Zhang C."/>
            <person name="Fan H."/>
            <person name="Li D."/>
            <person name="Dong L."/>
            <person name="Tao Y."/>
            <person name="Gao C."/>
            <person name="Wu H."/>
            <person name="Li Y."/>
            <person name="Cui Y."/>
            <person name="Guo X."/>
            <person name="Zheng S."/>
            <person name="Wang B."/>
            <person name="Yu K."/>
            <person name="Liang Q."/>
            <person name="Yang W."/>
            <person name="Lou X."/>
            <person name="Chen J."/>
            <person name="Feng M."/>
            <person name="Jian J."/>
            <person name="Zhang X."/>
            <person name="Luo G."/>
            <person name="Jiang Y."/>
            <person name="Liu J."/>
            <person name="Wang Z."/>
            <person name="Sha Y."/>
            <person name="Zhang B."/>
            <person name="Wu H."/>
            <person name="Tang D."/>
            <person name="Shen Q."/>
            <person name="Xue P."/>
            <person name="Zou S."/>
            <person name="Wang X."/>
            <person name="Liu X."/>
            <person name="Wang F."/>
            <person name="Yang Y."/>
            <person name="An X."/>
            <person name="Dong Z."/>
            <person name="Zhang K."/>
            <person name="Zhang X."/>
            <person name="Luo M.C."/>
            <person name="Dvorak J."/>
            <person name="Tong Y."/>
            <person name="Wang J."/>
            <person name="Yang H."/>
            <person name="Li Z."/>
            <person name="Wang D."/>
            <person name="Zhang A."/>
            <person name="Wang J."/>
        </authorList>
    </citation>
    <scope>NUCLEOTIDE SEQUENCE</scope>
    <source>
        <strain evidence="2">cv. G1812</strain>
    </source>
</reference>
<sequence>MLWFLQQFGICNIQYLAITSGSTGITLPRKIVSTRTRYSYVDSFISHRLEFIEAMRSCARHLNLKPSANWRKATNARGNAIRLWFYLYLWLHNKLWRDAAAHVCVIYLE</sequence>
<evidence type="ECO:0000313" key="2">
    <source>
        <dbReference type="Proteomes" id="UP000015106"/>
    </source>
</evidence>
<dbReference type="Gramene" id="TuG1812G0600003481.01.T04">
    <property type="protein sequence ID" value="TuG1812G0600003481.01.T04"/>
    <property type="gene ID" value="TuG1812G0600003481.01"/>
</dbReference>
<dbReference type="EnsemblPlants" id="TuG1812G0600003481.01.T04">
    <property type="protein sequence ID" value="TuG1812G0600003481.01.T04"/>
    <property type="gene ID" value="TuG1812G0600003481.01"/>
</dbReference>